<dbReference type="AlphaFoldDB" id="A0A9N7MT02"/>
<accession>A0A9N7MT02</accession>
<protein>
    <submittedName>
        <fullName evidence="2">Uncharacterized protein</fullName>
    </submittedName>
</protein>
<evidence type="ECO:0000256" key="1">
    <source>
        <dbReference type="SAM" id="Phobius"/>
    </source>
</evidence>
<dbReference type="OrthoDB" id="1552075at2759"/>
<keyword evidence="3" id="KW-1185">Reference proteome</keyword>
<reference evidence="2" key="1">
    <citation type="submission" date="2019-12" db="EMBL/GenBank/DDBJ databases">
        <authorList>
            <person name="Scholes J."/>
        </authorList>
    </citation>
    <scope>NUCLEOTIDE SEQUENCE</scope>
</reference>
<feature type="transmembrane region" description="Helical" evidence="1">
    <location>
        <begin position="134"/>
        <end position="153"/>
    </location>
</feature>
<organism evidence="2 3">
    <name type="scientific">Striga hermonthica</name>
    <name type="common">Purple witchweed</name>
    <name type="synonym">Buchnera hermonthica</name>
    <dbReference type="NCBI Taxonomy" id="68872"/>
    <lineage>
        <taxon>Eukaryota</taxon>
        <taxon>Viridiplantae</taxon>
        <taxon>Streptophyta</taxon>
        <taxon>Embryophyta</taxon>
        <taxon>Tracheophyta</taxon>
        <taxon>Spermatophyta</taxon>
        <taxon>Magnoliopsida</taxon>
        <taxon>eudicotyledons</taxon>
        <taxon>Gunneridae</taxon>
        <taxon>Pentapetalae</taxon>
        <taxon>asterids</taxon>
        <taxon>lamiids</taxon>
        <taxon>Lamiales</taxon>
        <taxon>Orobanchaceae</taxon>
        <taxon>Buchnereae</taxon>
        <taxon>Striga</taxon>
    </lineage>
</organism>
<keyword evidence="1" id="KW-1133">Transmembrane helix</keyword>
<evidence type="ECO:0000313" key="3">
    <source>
        <dbReference type="Proteomes" id="UP001153555"/>
    </source>
</evidence>
<gene>
    <name evidence="2" type="ORF">SHERM_14536</name>
</gene>
<sequence length="156" mass="16203">MVSGGGRYALMRDQNNTEDQLRLTGSKLDTPITAPMMAVTTTPPAAILSRKFFSDGETPLAASATSGTTIDAVNAAAVNPVTAFSFSEALTLNLPAAGVALDDRRGSGFKKAPAIGCVFWLARTSGTAMDNAEVVAAIVNLLVLFFFCVSVALDVK</sequence>
<name>A0A9N7MT02_STRHE</name>
<evidence type="ECO:0000313" key="2">
    <source>
        <dbReference type="EMBL" id="CAA0814233.1"/>
    </source>
</evidence>
<dbReference type="EMBL" id="CACSLK010012206">
    <property type="protein sequence ID" value="CAA0814233.1"/>
    <property type="molecule type" value="Genomic_DNA"/>
</dbReference>
<dbReference type="Proteomes" id="UP001153555">
    <property type="component" value="Unassembled WGS sequence"/>
</dbReference>
<keyword evidence="1" id="KW-0472">Membrane</keyword>
<keyword evidence="1" id="KW-0812">Transmembrane</keyword>
<comment type="caution">
    <text evidence="2">The sequence shown here is derived from an EMBL/GenBank/DDBJ whole genome shotgun (WGS) entry which is preliminary data.</text>
</comment>
<proteinExistence type="predicted"/>